<dbReference type="InterPro" id="IPR024874">
    <property type="entry name" value="Transcription_factor_Maf_fam"/>
</dbReference>
<protein>
    <recommendedName>
        <fullName evidence="6">BZIP domain-containing protein</fullName>
    </recommendedName>
</protein>
<name>A0AAQ4E1M5_AMBAM</name>
<organism evidence="7 8">
    <name type="scientific">Amblyomma americanum</name>
    <name type="common">Lone star tick</name>
    <dbReference type="NCBI Taxonomy" id="6943"/>
    <lineage>
        <taxon>Eukaryota</taxon>
        <taxon>Metazoa</taxon>
        <taxon>Ecdysozoa</taxon>
        <taxon>Arthropoda</taxon>
        <taxon>Chelicerata</taxon>
        <taxon>Arachnida</taxon>
        <taxon>Acari</taxon>
        <taxon>Parasitiformes</taxon>
        <taxon>Ixodida</taxon>
        <taxon>Ixodoidea</taxon>
        <taxon>Ixodidae</taxon>
        <taxon>Amblyomminae</taxon>
        <taxon>Amblyomma</taxon>
    </lineage>
</organism>
<gene>
    <name evidence="7" type="ORF">V5799_014922</name>
</gene>
<keyword evidence="8" id="KW-1185">Reference proteome</keyword>
<dbReference type="SMART" id="SM00338">
    <property type="entry name" value="BRLZ"/>
    <property type="match status" value="1"/>
</dbReference>
<dbReference type="EMBL" id="JARKHS020023683">
    <property type="protein sequence ID" value="KAK8768615.1"/>
    <property type="molecule type" value="Genomic_DNA"/>
</dbReference>
<keyword evidence="4" id="KW-0175">Coiled coil</keyword>
<feature type="region of interest" description="Disordered" evidence="5">
    <location>
        <begin position="1"/>
        <end position="53"/>
    </location>
</feature>
<evidence type="ECO:0000256" key="5">
    <source>
        <dbReference type="SAM" id="MobiDB-lite"/>
    </source>
</evidence>
<accession>A0AAQ4E1M5</accession>
<feature type="coiled-coil region" evidence="4">
    <location>
        <begin position="121"/>
        <end position="155"/>
    </location>
</feature>
<proteinExistence type="predicted"/>
<dbReference type="InterPro" id="IPR004826">
    <property type="entry name" value="bZIP_Maf"/>
</dbReference>
<dbReference type="Gene3D" id="1.20.5.170">
    <property type="match status" value="1"/>
</dbReference>
<dbReference type="PANTHER" id="PTHR10129:SF48">
    <property type="entry name" value="MAF-S, ISOFORM B"/>
    <property type="match status" value="1"/>
</dbReference>
<sequence>MSNDKAIHVEDEPSRNDTAPTNAGAQGGDQVVAEALAGADSDRRSKTGEGGQAYAGDPFAICHALGLTRSDLVDMSVRQLNSRMRSAGLNGQDTRAIKHLRRMLKNRGYAAICRTRRVVQRGHLEEQKEVLHERIEALKAENAELAAEVARIQRDYTGLLAWCIEHHALTAEQIQPYLSSPLGSK</sequence>
<feature type="domain" description="BZIP" evidence="6">
    <location>
        <begin position="94"/>
        <end position="158"/>
    </location>
</feature>
<dbReference type="SUPFAM" id="SSF47454">
    <property type="entry name" value="A DNA-binding domain in eukaryotic transcription factors"/>
    <property type="match status" value="1"/>
</dbReference>
<keyword evidence="3" id="KW-0804">Transcription</keyword>
<dbReference type="InterPro" id="IPR004827">
    <property type="entry name" value="bZIP"/>
</dbReference>
<keyword evidence="2" id="KW-0238">DNA-binding</keyword>
<comment type="caution">
    <text evidence="7">The sequence shown here is derived from an EMBL/GenBank/DDBJ whole genome shotgun (WGS) entry which is preliminary data.</text>
</comment>
<evidence type="ECO:0000256" key="2">
    <source>
        <dbReference type="ARBA" id="ARBA00023125"/>
    </source>
</evidence>
<dbReference type="GO" id="GO:0005634">
    <property type="term" value="C:nucleus"/>
    <property type="evidence" value="ECO:0007669"/>
    <property type="project" value="TreeGrafter"/>
</dbReference>
<evidence type="ECO:0000313" key="8">
    <source>
        <dbReference type="Proteomes" id="UP001321473"/>
    </source>
</evidence>
<keyword evidence="1" id="KW-0805">Transcription regulation</keyword>
<evidence type="ECO:0000259" key="6">
    <source>
        <dbReference type="SMART" id="SM00338"/>
    </source>
</evidence>
<dbReference type="GO" id="GO:0000978">
    <property type="term" value="F:RNA polymerase II cis-regulatory region sequence-specific DNA binding"/>
    <property type="evidence" value="ECO:0007669"/>
    <property type="project" value="TreeGrafter"/>
</dbReference>
<evidence type="ECO:0000256" key="4">
    <source>
        <dbReference type="SAM" id="Coils"/>
    </source>
</evidence>
<dbReference type="PANTHER" id="PTHR10129">
    <property type="entry name" value="TRANSCRIPTION FACTOR MAF"/>
    <property type="match status" value="1"/>
</dbReference>
<dbReference type="Pfam" id="PF03131">
    <property type="entry name" value="bZIP_Maf"/>
    <property type="match status" value="1"/>
</dbReference>
<evidence type="ECO:0000256" key="3">
    <source>
        <dbReference type="ARBA" id="ARBA00023163"/>
    </source>
</evidence>
<dbReference type="Proteomes" id="UP001321473">
    <property type="component" value="Unassembled WGS sequence"/>
</dbReference>
<dbReference type="InterPro" id="IPR008917">
    <property type="entry name" value="TF_DNA-bd_sf"/>
</dbReference>
<evidence type="ECO:0000256" key="1">
    <source>
        <dbReference type="ARBA" id="ARBA00023015"/>
    </source>
</evidence>
<evidence type="ECO:0000313" key="7">
    <source>
        <dbReference type="EMBL" id="KAK8768615.1"/>
    </source>
</evidence>
<dbReference type="AlphaFoldDB" id="A0AAQ4E1M5"/>
<dbReference type="GO" id="GO:0000981">
    <property type="term" value="F:DNA-binding transcription factor activity, RNA polymerase II-specific"/>
    <property type="evidence" value="ECO:0007669"/>
    <property type="project" value="TreeGrafter"/>
</dbReference>
<feature type="compositionally biased region" description="Basic and acidic residues" evidence="5">
    <location>
        <begin position="1"/>
        <end position="15"/>
    </location>
</feature>
<reference evidence="7 8" key="1">
    <citation type="journal article" date="2023" name="Arcadia Sci">
        <title>De novo assembly of a long-read Amblyomma americanum tick genome.</title>
        <authorList>
            <person name="Chou S."/>
            <person name="Poskanzer K.E."/>
            <person name="Rollins M."/>
            <person name="Thuy-Boun P.S."/>
        </authorList>
    </citation>
    <scope>NUCLEOTIDE SEQUENCE [LARGE SCALE GENOMIC DNA]</scope>
    <source>
        <strain evidence="7">F_SG_1</strain>
        <tissue evidence="7">Salivary glands</tissue>
    </source>
</reference>